<evidence type="ECO:0000256" key="2">
    <source>
        <dbReference type="ARBA" id="ARBA00039785"/>
    </source>
</evidence>
<dbReference type="Gene3D" id="3.50.50.60">
    <property type="entry name" value="FAD/NAD(P)-binding domain"/>
    <property type="match status" value="1"/>
</dbReference>
<dbReference type="InterPro" id="IPR036188">
    <property type="entry name" value="FAD/NAD-bd_sf"/>
</dbReference>
<sequence length="236" mass="25944">MCHSGQRRRGLVRANCRAGWCWEGAAWHSAGHQAACGAKEEVPFPGQLMGGKSRVGDGGRIAVPTTSNIAGHGRYVYLWHCPQGPGLEAPLVADLSGVYFRREGLGNNYLGGCSPAEEEEPDPGNLEVDHDFFQEKVWPPLAWRVPAFETLKVQRAWAGYYDYNTFDQNGVVGPHPLIVNMYFATGFSGHGLQQAPAVGRAVAEMVLEGHFQTINLSPFLFTRFYLGEKALEHCIL</sequence>
<proteinExistence type="predicted"/>
<dbReference type="EMBL" id="DQIR01276400">
    <property type="protein sequence ID" value="HDC31878.1"/>
    <property type="molecule type" value="Transcribed_RNA"/>
</dbReference>
<feature type="domain" description="FAD dependent oxidoreductase" evidence="4">
    <location>
        <begin position="85"/>
        <end position="205"/>
    </location>
</feature>
<dbReference type="SUPFAM" id="SSF51971">
    <property type="entry name" value="Nucleotide-binding domain"/>
    <property type="match status" value="1"/>
</dbReference>
<dbReference type="PANTHER" id="PTHR13847">
    <property type="entry name" value="SARCOSINE DEHYDROGENASE-RELATED"/>
    <property type="match status" value="1"/>
</dbReference>
<dbReference type="PANTHER" id="PTHR13847:SF287">
    <property type="entry name" value="FAD-DEPENDENT OXIDOREDUCTASE DOMAIN-CONTAINING PROTEIN 1"/>
    <property type="match status" value="1"/>
</dbReference>
<name>A0A480ZG77_PIG</name>
<evidence type="ECO:0000313" key="5">
    <source>
        <dbReference type="EMBL" id="HDC31878.1"/>
    </source>
</evidence>
<organism evidence="5">
    <name type="scientific">Sus scrofa</name>
    <name type="common">Pig</name>
    <dbReference type="NCBI Taxonomy" id="9823"/>
    <lineage>
        <taxon>Eukaryota</taxon>
        <taxon>Metazoa</taxon>
        <taxon>Chordata</taxon>
        <taxon>Craniata</taxon>
        <taxon>Vertebrata</taxon>
        <taxon>Euteleostomi</taxon>
        <taxon>Mammalia</taxon>
        <taxon>Eutheria</taxon>
        <taxon>Laurasiatheria</taxon>
        <taxon>Artiodactyla</taxon>
        <taxon>Suina</taxon>
        <taxon>Suidae</taxon>
        <taxon>Sus</taxon>
    </lineage>
</organism>
<dbReference type="InterPro" id="IPR006076">
    <property type="entry name" value="FAD-dep_OxRdtase"/>
</dbReference>
<dbReference type="GO" id="GO:0016491">
    <property type="term" value="F:oxidoreductase activity"/>
    <property type="evidence" value="ECO:0007669"/>
    <property type="project" value="UniProtKB-KW"/>
</dbReference>
<accession>A0A480ZG77</accession>
<evidence type="ECO:0000256" key="1">
    <source>
        <dbReference type="ARBA" id="ARBA00023002"/>
    </source>
</evidence>
<dbReference type="Pfam" id="PF01266">
    <property type="entry name" value="DAO"/>
    <property type="match status" value="1"/>
</dbReference>
<dbReference type="AlphaFoldDB" id="A0A480ZG77"/>
<evidence type="ECO:0000259" key="4">
    <source>
        <dbReference type="Pfam" id="PF01266"/>
    </source>
</evidence>
<reference evidence="5" key="1">
    <citation type="journal article" date="2019" name="PeerJ">
        <title>Genes of the pig, Sus scrofa, reconstructed with EvidentialGene.</title>
        <authorList>
            <person name="Gilbert D.G."/>
        </authorList>
    </citation>
    <scope>NUCLEOTIDE SEQUENCE</scope>
</reference>
<dbReference type="EMBL" id="DQIR01294728">
    <property type="protein sequence ID" value="HDC50206.1"/>
    <property type="molecule type" value="Transcribed_RNA"/>
</dbReference>
<protein>
    <recommendedName>
        <fullName evidence="2">FAD-dependent oxidoreductase domain-containing protein 1</fullName>
    </recommendedName>
</protein>
<keyword evidence="1" id="KW-0560">Oxidoreductase</keyword>
<dbReference type="Gene3D" id="3.30.9.10">
    <property type="entry name" value="D-Amino Acid Oxidase, subunit A, domain 2"/>
    <property type="match status" value="1"/>
</dbReference>
<comment type="function">
    <text evidence="3">Required for the assembly of the mitochondrial membrane respiratory chain NADH dehydrogenase (Complex I). Involved in mid-late stages of complex I assembly.</text>
</comment>
<evidence type="ECO:0000256" key="3">
    <source>
        <dbReference type="ARBA" id="ARBA00046185"/>
    </source>
</evidence>